<name>A0A1D9P4Z4_9FIRM</name>
<sequence length="247" mass="27666">MAISDVFNNSSSIYDAAQSTGVNDTTTTKTGNYGKTIGKAQLSEEGAKYYEELKKKYSNMDFVLVSKDMKEYAKQHASSFGNANRMVVLIDEEKIERMATDDAYRAKYEGLIAKAQSQMPELKSIMQTKGNVKTIGMQVNDNGTASFFAVMQKSSQTMTEKLAAKRAANKKAEKEAEKKAEKKEAREAQLEKIRDKGSDEEEDYEILMADSVEELLKKIDAFNYNLRADTIMTPMEKNVGQTIDFKG</sequence>
<feature type="region of interest" description="Disordered" evidence="1">
    <location>
        <begin position="173"/>
        <end position="202"/>
    </location>
</feature>
<dbReference type="InterPro" id="IPR046097">
    <property type="entry name" value="DUF6033"/>
</dbReference>
<proteinExistence type="predicted"/>
<dbReference type="RefSeq" id="WP_071177185.1">
    <property type="nucleotide sequence ID" value="NZ_CP017831.1"/>
</dbReference>
<feature type="compositionally biased region" description="Basic and acidic residues" evidence="1">
    <location>
        <begin position="173"/>
        <end position="197"/>
    </location>
</feature>
<protein>
    <submittedName>
        <fullName evidence="2">Uncharacterized protein</fullName>
    </submittedName>
</protein>
<keyword evidence="3" id="KW-1185">Reference proteome</keyword>
<dbReference type="EMBL" id="CP017831">
    <property type="protein sequence ID" value="AOZ97601.1"/>
    <property type="molecule type" value="Genomic_DNA"/>
</dbReference>
<dbReference type="Proteomes" id="UP000179284">
    <property type="component" value="Chromosome I"/>
</dbReference>
<evidence type="ECO:0000256" key="1">
    <source>
        <dbReference type="SAM" id="MobiDB-lite"/>
    </source>
</evidence>
<dbReference type="KEGG" id="bhu:bhn_I2569"/>
<reference evidence="3" key="1">
    <citation type="submission" date="2016-10" db="EMBL/GenBank/DDBJ databases">
        <title>The complete genome sequence of the rumen bacterium Butyrivibrio hungatei MB2003.</title>
        <authorList>
            <person name="Palevich N."/>
            <person name="Kelly W.J."/>
            <person name="Leahy S.C."/>
            <person name="Altermann E."/>
            <person name="Rakonjac J."/>
            <person name="Attwood G.T."/>
        </authorList>
    </citation>
    <scope>NUCLEOTIDE SEQUENCE [LARGE SCALE GENOMIC DNA]</scope>
    <source>
        <strain evidence="3">MB2003</strain>
    </source>
</reference>
<accession>A0A1D9P4Z4</accession>
<evidence type="ECO:0000313" key="3">
    <source>
        <dbReference type="Proteomes" id="UP000179284"/>
    </source>
</evidence>
<dbReference type="AlphaFoldDB" id="A0A1D9P4Z4"/>
<dbReference type="Pfam" id="PF19498">
    <property type="entry name" value="DUF6033"/>
    <property type="match status" value="1"/>
</dbReference>
<organism evidence="2 3">
    <name type="scientific">Butyrivibrio hungatei</name>
    <dbReference type="NCBI Taxonomy" id="185008"/>
    <lineage>
        <taxon>Bacteria</taxon>
        <taxon>Bacillati</taxon>
        <taxon>Bacillota</taxon>
        <taxon>Clostridia</taxon>
        <taxon>Lachnospirales</taxon>
        <taxon>Lachnospiraceae</taxon>
        <taxon>Butyrivibrio</taxon>
    </lineage>
</organism>
<evidence type="ECO:0000313" key="2">
    <source>
        <dbReference type="EMBL" id="AOZ97601.1"/>
    </source>
</evidence>
<gene>
    <name evidence="2" type="ORF">bhn_I2569</name>
</gene>